<sequence length="362" mass="40401">MPDHDAPPATGDTPYADLTPDLVLDAIEAFGHRVDGRLLQLNSYENRVFQIGLEDGGMAVAKFYRAGRWTDEQILEEHAFAQELLDAEVPAVPPLPLALVPERVPAEAAGGPPGTVRLMGTPPTLGVLGAHRLALSPRRGGRSPELEDPDVLRWLGRFLARMHTVGARRPFAHRLTMGVAETGRAARDSLADCPLLPPDQRPQWLAVADQALDLADEAFARVDGLRLRRLHGDCHPGNILWTPEGPHFVDLDDACMGPAVQDFWMLLSGEASERTRQLDALLDGYESVCEFDWRELKLIEPLRTLRLIHHSAWIARRWHDPAFPAAFPWFDSGVYWQQQADALRQQIDLMSRVDDTPSWLID</sequence>
<dbReference type="OrthoDB" id="5392197at2"/>
<feature type="site" description="ATP" evidence="11">
    <location>
        <position position="43"/>
    </location>
</feature>
<dbReference type="GO" id="GO:0005737">
    <property type="term" value="C:cytoplasm"/>
    <property type="evidence" value="ECO:0007669"/>
    <property type="project" value="UniProtKB-SubCell"/>
</dbReference>
<keyword evidence="9 11" id="KW-0460">Magnesium</keyword>
<comment type="subcellular location">
    <subcellularLocation>
        <location evidence="11">Cytoplasm</location>
    </subcellularLocation>
</comment>
<proteinExistence type="inferred from homology"/>
<dbReference type="EMBL" id="CP029210">
    <property type="protein sequence ID" value="AWI52970.1"/>
    <property type="molecule type" value="Genomic_DNA"/>
</dbReference>
<comment type="catalytic activity">
    <reaction evidence="11">
        <text>L-threonyl-[protein] + ATP = O-phospho-L-threonyl-[protein] + ADP + H(+)</text>
        <dbReference type="Rhea" id="RHEA:46608"/>
        <dbReference type="Rhea" id="RHEA-COMP:11060"/>
        <dbReference type="Rhea" id="RHEA-COMP:11605"/>
        <dbReference type="ChEBI" id="CHEBI:15378"/>
        <dbReference type="ChEBI" id="CHEBI:30013"/>
        <dbReference type="ChEBI" id="CHEBI:30616"/>
        <dbReference type="ChEBI" id="CHEBI:61977"/>
        <dbReference type="ChEBI" id="CHEBI:456216"/>
        <dbReference type="EC" id="2.7.11.1"/>
    </reaction>
</comment>
<dbReference type="GO" id="GO:0000287">
    <property type="term" value="F:magnesium ion binding"/>
    <property type="evidence" value="ECO:0007669"/>
    <property type="project" value="UniProtKB-UniRule"/>
</dbReference>
<feature type="active site" evidence="11">
    <location>
        <position position="250"/>
    </location>
</feature>
<name>A0A2U8FPT0_9BURK</name>
<comment type="cofactor">
    <cofactor evidence="11">
        <name>Mg(2+)</name>
        <dbReference type="ChEBI" id="CHEBI:18420"/>
    </cofactor>
</comment>
<evidence type="ECO:0000256" key="6">
    <source>
        <dbReference type="ARBA" id="ARBA00022741"/>
    </source>
</evidence>
<dbReference type="Proteomes" id="UP000244892">
    <property type="component" value="Chromosome"/>
</dbReference>
<organism evidence="13 14">
    <name type="scientific">Aquabacterium olei</name>
    <dbReference type="NCBI Taxonomy" id="1296669"/>
    <lineage>
        <taxon>Bacteria</taxon>
        <taxon>Pseudomonadati</taxon>
        <taxon>Pseudomonadota</taxon>
        <taxon>Betaproteobacteria</taxon>
        <taxon>Burkholderiales</taxon>
        <taxon>Aquabacterium</taxon>
    </lineage>
</organism>
<dbReference type="AlphaFoldDB" id="A0A2U8FPT0"/>
<evidence type="ECO:0000256" key="7">
    <source>
        <dbReference type="ARBA" id="ARBA00022777"/>
    </source>
</evidence>
<dbReference type="RefSeq" id="WP_109035554.1">
    <property type="nucleotide sequence ID" value="NZ_CP029210.1"/>
</dbReference>
<dbReference type="Gene3D" id="1.10.510.10">
    <property type="entry name" value="Transferase(Phosphotransferase) domain 1"/>
    <property type="match status" value="1"/>
</dbReference>
<dbReference type="SUPFAM" id="SSF56112">
    <property type="entry name" value="Protein kinase-like (PK-like)"/>
    <property type="match status" value="1"/>
</dbReference>
<keyword evidence="6 11" id="KW-0547">Nucleotide-binding</keyword>
<evidence type="ECO:0000256" key="11">
    <source>
        <dbReference type="HAMAP-Rule" id="MF_01497"/>
    </source>
</evidence>
<keyword evidence="1 11" id="KW-0963">Cytoplasm</keyword>
<dbReference type="InterPro" id="IPR011009">
    <property type="entry name" value="Kinase-like_dom_sf"/>
</dbReference>
<comment type="similarity">
    <text evidence="11">Belongs to the SrkA/RdoA protein kinase family.</text>
</comment>
<keyword evidence="5 11" id="KW-0479">Metal-binding</keyword>
<evidence type="ECO:0000256" key="3">
    <source>
        <dbReference type="ARBA" id="ARBA00022553"/>
    </source>
</evidence>
<dbReference type="GO" id="GO:0004674">
    <property type="term" value="F:protein serine/threonine kinase activity"/>
    <property type="evidence" value="ECO:0007669"/>
    <property type="project" value="UniProtKB-UniRule"/>
</dbReference>
<dbReference type="Pfam" id="PF01636">
    <property type="entry name" value="APH"/>
    <property type="match status" value="1"/>
</dbReference>
<keyword evidence="3 11" id="KW-0597">Phosphoprotein</keyword>
<accession>A0A2U8FPT0</accession>
<evidence type="ECO:0000256" key="9">
    <source>
        <dbReference type="ARBA" id="ARBA00022842"/>
    </source>
</evidence>
<dbReference type="PANTHER" id="PTHR39573:SF1">
    <property type="entry name" value="STRESS RESPONSE KINASE A"/>
    <property type="match status" value="1"/>
</dbReference>
<dbReference type="PANTHER" id="PTHR39573">
    <property type="entry name" value="STRESS RESPONSE KINASE A"/>
    <property type="match status" value="1"/>
</dbReference>
<dbReference type="InterPro" id="IPR002575">
    <property type="entry name" value="Aminoglycoside_PTrfase"/>
</dbReference>
<dbReference type="NCBIfam" id="NF008738">
    <property type="entry name" value="PRK11768.1"/>
    <property type="match status" value="1"/>
</dbReference>
<keyword evidence="14" id="KW-1185">Reference proteome</keyword>
<keyword evidence="4 11" id="KW-0808">Transferase</keyword>
<evidence type="ECO:0000256" key="10">
    <source>
        <dbReference type="ARBA" id="ARBA00023016"/>
    </source>
</evidence>
<keyword evidence="7 11" id="KW-0418">Kinase</keyword>
<gene>
    <name evidence="11" type="primary">srkA</name>
    <name evidence="13" type="ORF">DEH84_05665</name>
</gene>
<dbReference type="EC" id="2.7.11.1" evidence="11"/>
<evidence type="ECO:0000313" key="13">
    <source>
        <dbReference type="EMBL" id="AWI52970.1"/>
    </source>
</evidence>
<reference evidence="13 14" key="1">
    <citation type="submission" date="2018-05" db="EMBL/GenBank/DDBJ databases">
        <title>complete genome sequence of Aquabacterium olei NBRC 110486.</title>
        <authorList>
            <person name="Tang B."/>
            <person name="Chang J."/>
            <person name="Zhang L."/>
            <person name="Yang H."/>
        </authorList>
    </citation>
    <scope>NUCLEOTIDE SEQUENCE [LARGE SCALE GENOMIC DNA]</scope>
    <source>
        <strain evidence="13 14">NBRC 110486</strain>
    </source>
</reference>
<dbReference type="HAMAP" id="MF_01497">
    <property type="entry name" value="SrkA_kinase"/>
    <property type="match status" value="1"/>
</dbReference>
<comment type="function">
    <text evidence="11">A protein kinase that phosphorylates Ser and Thr residues. Probably acts to suppress the effects of stress linked to accumulation of reactive oxygen species. Probably involved in the extracytoplasmic stress response.</text>
</comment>
<evidence type="ECO:0000256" key="8">
    <source>
        <dbReference type="ARBA" id="ARBA00022840"/>
    </source>
</evidence>
<feature type="binding site" evidence="11">
    <location>
        <position position="238"/>
    </location>
    <ligand>
        <name>Mg(2+)</name>
        <dbReference type="ChEBI" id="CHEBI:18420"/>
    </ligand>
</feature>
<evidence type="ECO:0000256" key="1">
    <source>
        <dbReference type="ARBA" id="ARBA00022490"/>
    </source>
</evidence>
<keyword evidence="10 11" id="KW-0346">Stress response</keyword>
<dbReference type="KEGG" id="aon:DEH84_05665"/>
<dbReference type="Gene3D" id="1.20.1270.170">
    <property type="match status" value="1"/>
</dbReference>
<dbReference type="GO" id="GO:0005524">
    <property type="term" value="F:ATP binding"/>
    <property type="evidence" value="ECO:0007669"/>
    <property type="project" value="UniProtKB-UniRule"/>
</dbReference>
<feature type="domain" description="Aminoglycoside phosphotransferase" evidence="12">
    <location>
        <begin position="41"/>
        <end position="298"/>
    </location>
</feature>
<feature type="binding site" evidence="11">
    <location>
        <position position="250"/>
    </location>
    <ligand>
        <name>Mg(2+)</name>
        <dbReference type="ChEBI" id="CHEBI:18420"/>
    </ligand>
</feature>
<keyword evidence="8 11" id="KW-0067">ATP-binding</keyword>
<evidence type="ECO:0000259" key="12">
    <source>
        <dbReference type="Pfam" id="PF01636"/>
    </source>
</evidence>
<evidence type="ECO:0000256" key="5">
    <source>
        <dbReference type="ARBA" id="ARBA00022723"/>
    </source>
</evidence>
<comment type="catalytic activity">
    <reaction evidence="11">
        <text>L-seryl-[protein] + ATP = O-phospho-L-seryl-[protein] + ADP + H(+)</text>
        <dbReference type="Rhea" id="RHEA:17989"/>
        <dbReference type="Rhea" id="RHEA-COMP:9863"/>
        <dbReference type="Rhea" id="RHEA-COMP:11604"/>
        <dbReference type="ChEBI" id="CHEBI:15378"/>
        <dbReference type="ChEBI" id="CHEBI:29999"/>
        <dbReference type="ChEBI" id="CHEBI:30616"/>
        <dbReference type="ChEBI" id="CHEBI:83421"/>
        <dbReference type="ChEBI" id="CHEBI:456216"/>
        <dbReference type="EC" id="2.7.11.1"/>
    </reaction>
</comment>
<evidence type="ECO:0000313" key="14">
    <source>
        <dbReference type="Proteomes" id="UP000244892"/>
    </source>
</evidence>
<comment type="subunit">
    <text evidence="11">Monomer.</text>
</comment>
<evidence type="ECO:0000256" key="2">
    <source>
        <dbReference type="ARBA" id="ARBA00022527"/>
    </source>
</evidence>
<keyword evidence="2 11" id="KW-0723">Serine/threonine-protein kinase</keyword>
<dbReference type="GO" id="GO:0106310">
    <property type="term" value="F:protein serine kinase activity"/>
    <property type="evidence" value="ECO:0007669"/>
    <property type="project" value="RHEA"/>
</dbReference>
<feature type="active site" description="Proton acceptor" evidence="11">
    <location>
        <position position="233"/>
    </location>
</feature>
<evidence type="ECO:0000256" key="4">
    <source>
        <dbReference type="ARBA" id="ARBA00022679"/>
    </source>
</evidence>
<dbReference type="InterPro" id="IPR032882">
    <property type="entry name" value="SrkA/RdoA"/>
</dbReference>
<protein>
    <recommendedName>
        <fullName evidence="11">Stress response kinase A</fullName>
        <ecNumber evidence="11">2.7.11.1</ecNumber>
    </recommendedName>
    <alternativeName>
        <fullName evidence="11">Serine/threonine-protein kinase SrkA</fullName>
    </alternativeName>
</protein>
<dbReference type="Gene3D" id="3.30.200.70">
    <property type="match status" value="1"/>
</dbReference>